<evidence type="ECO:0008006" key="3">
    <source>
        <dbReference type="Google" id="ProtNLM"/>
    </source>
</evidence>
<dbReference type="RefSeq" id="WP_275632692.1">
    <property type="nucleotide sequence ID" value="NZ_JARGYD010000003.1"/>
</dbReference>
<keyword evidence="2" id="KW-1185">Reference proteome</keyword>
<organism evidence="1 2">
    <name type="scientific">Psychromarinibacter halotolerans</name>
    <dbReference type="NCBI Taxonomy" id="1775175"/>
    <lineage>
        <taxon>Bacteria</taxon>
        <taxon>Pseudomonadati</taxon>
        <taxon>Pseudomonadota</taxon>
        <taxon>Alphaproteobacteria</taxon>
        <taxon>Rhodobacterales</taxon>
        <taxon>Paracoccaceae</taxon>
        <taxon>Psychromarinibacter</taxon>
    </lineage>
</organism>
<evidence type="ECO:0000313" key="1">
    <source>
        <dbReference type="EMBL" id="MFC3145743.1"/>
    </source>
</evidence>
<gene>
    <name evidence="1" type="ORF">ACFOGP_23675</name>
</gene>
<comment type="caution">
    <text evidence="1">The sequence shown here is derived from an EMBL/GenBank/DDBJ whole genome shotgun (WGS) entry which is preliminary data.</text>
</comment>
<dbReference type="Proteomes" id="UP001595632">
    <property type="component" value="Unassembled WGS sequence"/>
</dbReference>
<accession>A0ABV7GVQ3</accession>
<proteinExistence type="predicted"/>
<reference evidence="2" key="1">
    <citation type="journal article" date="2019" name="Int. J. Syst. Evol. Microbiol.">
        <title>The Global Catalogue of Microorganisms (GCM) 10K type strain sequencing project: providing services to taxonomists for standard genome sequencing and annotation.</title>
        <authorList>
            <consortium name="The Broad Institute Genomics Platform"/>
            <consortium name="The Broad Institute Genome Sequencing Center for Infectious Disease"/>
            <person name="Wu L."/>
            <person name="Ma J."/>
        </authorList>
    </citation>
    <scope>NUCLEOTIDE SEQUENCE [LARGE SCALE GENOMIC DNA]</scope>
    <source>
        <strain evidence="2">KCTC 52366</strain>
    </source>
</reference>
<evidence type="ECO:0000313" key="2">
    <source>
        <dbReference type="Proteomes" id="UP001595632"/>
    </source>
</evidence>
<sequence>MAAGAWARGEGNTFVALSYKIEGDPQTLGTPEFDTTGYTSLLVERGLGPRLTFGLDAGIGDDGGGTAIAYLSRTVGPDDGPHRFALHAGGGTMRRGDTSELLAYVGASWGRGLDTRWGSGWAAADPMLYYMTQTGDVVVKTDVTVGISPSDKTKVFVQLQAGQYPDADAYLRIVPSMSYNIGEGRDLEVGTPMGLVGGNDVGLKLGAWLSF</sequence>
<protein>
    <recommendedName>
        <fullName evidence="3">Porin</fullName>
    </recommendedName>
</protein>
<dbReference type="EMBL" id="JBHRTB010000010">
    <property type="protein sequence ID" value="MFC3145743.1"/>
    <property type="molecule type" value="Genomic_DNA"/>
</dbReference>
<name>A0ABV7GVQ3_9RHOB</name>